<sequence>SSYATGLTMMMRPWKCDPVIASIMHQFVEKKNSPAKLITHFPSFQRTYEELRARSKEEVSLSKHVHSFAYAPQRYSSESQTLCRIILTIDAVVGLLTTVQQTRNGKPEGQAARDTLASITTEGLLQLSMLGDAALEQYRIVASLDRSDLDEAEIPRELEDFHEKLDRLFRQRQVLEIPGLTQLMVRKLKEPRSVLLTSGQAVNWGGPHAVTPAMLEHCLARMCAYCTLSRKTWEAEFPGFELMANFKVFSLANGSQTPPDCSSMLEVLAKAIGVHFPTLRMEYDDFRPLAAKLAKKEGLSNFAAWKRSLEVTTRQRASHPATALLPVLARYGCWSSSTSSVERGFSMAQQAKNPGCSQDQHVAREEDVLILNQDVIPKMADKEQSRLCEAAACVWRETCSRVRTSGVKKRAERSPKTGEAGFLKKRADATDAVVHADTPGVAPIGVDAISDVFAEGHRKELRFIGEKLQKRKLEAYLQGHLPDRCINEDLQIEAEAHKGKLQKAQRVRNNQQLLAQRRTLCKQDVWNAEMKVFVHPSVGQAGLRLPGNPCVNEQWQADLVILADPRAMPEDVQFLSSLRGSVVCTAELVRTQGACGVAVAHFRAMSVQRKLYVTPRFMGNHTQVCRGLLQLLRLADCKWTTLTRQELQGMMDAGLDNKKKNQIFVLCMAEEQQEFRDHLRHVFTMQEALASKFFSREDVPRSRTGLAQGF</sequence>
<evidence type="ECO:0000313" key="2">
    <source>
        <dbReference type="Proteomes" id="UP000649617"/>
    </source>
</evidence>
<gene>
    <name evidence="1" type="ORF">SPIL2461_LOCUS11966</name>
</gene>
<organism evidence="1 2">
    <name type="scientific">Symbiodinium pilosum</name>
    <name type="common">Dinoflagellate</name>
    <dbReference type="NCBI Taxonomy" id="2952"/>
    <lineage>
        <taxon>Eukaryota</taxon>
        <taxon>Sar</taxon>
        <taxon>Alveolata</taxon>
        <taxon>Dinophyceae</taxon>
        <taxon>Suessiales</taxon>
        <taxon>Symbiodiniaceae</taxon>
        <taxon>Symbiodinium</taxon>
    </lineage>
</organism>
<protein>
    <submittedName>
        <fullName evidence="1">Uncharacterized protein</fullName>
    </submittedName>
</protein>
<dbReference type="EMBL" id="CAJNIZ010023818">
    <property type="protein sequence ID" value="CAE7471706.1"/>
    <property type="molecule type" value="Genomic_DNA"/>
</dbReference>
<dbReference type="OrthoDB" id="470597at2759"/>
<dbReference type="AlphaFoldDB" id="A0A812SBA9"/>
<evidence type="ECO:0000313" key="1">
    <source>
        <dbReference type="EMBL" id="CAE7471706.1"/>
    </source>
</evidence>
<proteinExistence type="predicted"/>
<comment type="caution">
    <text evidence="1">The sequence shown here is derived from an EMBL/GenBank/DDBJ whole genome shotgun (WGS) entry which is preliminary data.</text>
</comment>
<name>A0A812SBA9_SYMPI</name>
<reference evidence="1" key="1">
    <citation type="submission" date="2021-02" db="EMBL/GenBank/DDBJ databases">
        <authorList>
            <person name="Dougan E. K."/>
            <person name="Rhodes N."/>
            <person name="Thang M."/>
            <person name="Chan C."/>
        </authorList>
    </citation>
    <scope>NUCLEOTIDE SEQUENCE</scope>
</reference>
<dbReference type="Proteomes" id="UP000649617">
    <property type="component" value="Unassembled WGS sequence"/>
</dbReference>
<keyword evidence="2" id="KW-1185">Reference proteome</keyword>
<accession>A0A812SBA9</accession>
<feature type="non-terminal residue" evidence="1">
    <location>
        <position position="1"/>
    </location>
</feature>